<reference evidence="1 2" key="1">
    <citation type="submission" date="2020-11" db="EMBL/GenBank/DDBJ databases">
        <title>The genome sequence of Novosphingobium sp. 1Y9A.</title>
        <authorList>
            <person name="Liu Y."/>
        </authorList>
    </citation>
    <scope>NUCLEOTIDE SEQUENCE [LARGE SCALE GENOMIC DNA]</scope>
    <source>
        <strain evidence="1 2">1Y9A</strain>
    </source>
</reference>
<protein>
    <submittedName>
        <fullName evidence="1">DUF1838 family protein</fullName>
    </submittedName>
</protein>
<dbReference type="PROSITE" id="PS51318">
    <property type="entry name" value="TAT"/>
    <property type="match status" value="1"/>
</dbReference>
<proteinExistence type="predicted"/>
<comment type="caution">
    <text evidence="1">The sequence shown here is derived from an EMBL/GenBank/DDBJ whole genome shotgun (WGS) entry which is preliminary data.</text>
</comment>
<evidence type="ECO:0000313" key="1">
    <source>
        <dbReference type="EMBL" id="MBF9149441.1"/>
    </source>
</evidence>
<dbReference type="EMBL" id="JADQDC010000001">
    <property type="protein sequence ID" value="MBF9149441.1"/>
    <property type="molecule type" value="Genomic_DNA"/>
</dbReference>
<evidence type="ECO:0000313" key="2">
    <source>
        <dbReference type="Proteomes" id="UP000600799"/>
    </source>
</evidence>
<keyword evidence="2" id="KW-1185">Reference proteome</keyword>
<dbReference type="Proteomes" id="UP000600799">
    <property type="component" value="Unassembled WGS sequence"/>
</dbReference>
<accession>A0ABS0HBB2</accession>
<name>A0ABS0HBB2_9SPHN</name>
<dbReference type="RefSeq" id="WP_196273826.1">
    <property type="nucleotide sequence ID" value="NZ_JADQDC010000001.1"/>
</dbReference>
<gene>
    <name evidence="1" type="ORF">I2488_00355</name>
</gene>
<dbReference type="InterPro" id="IPR006311">
    <property type="entry name" value="TAT_signal"/>
</dbReference>
<dbReference type="InterPro" id="IPR014990">
    <property type="entry name" value="DUF1838"/>
</dbReference>
<organism evidence="1 2">
    <name type="scientific">Novosphingobium jiangmenense</name>
    <dbReference type="NCBI Taxonomy" id="2791981"/>
    <lineage>
        <taxon>Bacteria</taxon>
        <taxon>Pseudomonadati</taxon>
        <taxon>Pseudomonadota</taxon>
        <taxon>Alphaproteobacteria</taxon>
        <taxon>Sphingomonadales</taxon>
        <taxon>Sphingomonadaceae</taxon>
        <taxon>Novosphingobium</taxon>
    </lineage>
</organism>
<dbReference type="Pfam" id="PF08894">
    <property type="entry name" value="DUF1838"/>
    <property type="match status" value="1"/>
</dbReference>
<sequence length="303" mass="33349">MTDFDSSDETFLLSRRTMLGGAGLTGAALAGSGLLGAAPALGASLIREEGIPTDPAARIAMIRRMRLRTDPGVVYWWFRGRNYAQQGAKLTPLCELVFGAVMQVNPLADGSMELTSYELGFRTAPGTNERSDQLRNPLTGEMVDVPFVPVGPTKVRYSAANDLIFDGKIGNTSFKAEHVPELFYHMGDQISFQQHTAADTETPGLPPRRLNDMTMITSPAREALNPRVHCASATGYGTDLSDYARWWKMPAGMGTQCLRSVGRKETSYANMPKDWVAMLARVNPEGARDPRKLLTQRQEEYRN</sequence>